<gene>
    <name evidence="1" type="ORF">OG398_22430</name>
</gene>
<name>A0AAU2VVE2_9ACTN</name>
<dbReference type="EMBL" id="CP108313">
    <property type="protein sequence ID" value="WTW70820.1"/>
    <property type="molecule type" value="Genomic_DNA"/>
</dbReference>
<proteinExistence type="predicted"/>
<organism evidence="1">
    <name type="scientific">Streptomyces sp. NBC_00008</name>
    <dbReference type="NCBI Taxonomy" id="2903610"/>
    <lineage>
        <taxon>Bacteria</taxon>
        <taxon>Bacillati</taxon>
        <taxon>Actinomycetota</taxon>
        <taxon>Actinomycetes</taxon>
        <taxon>Kitasatosporales</taxon>
        <taxon>Streptomycetaceae</taxon>
        <taxon>Streptomyces</taxon>
    </lineage>
</organism>
<dbReference type="AlphaFoldDB" id="A0AAU2VVE2"/>
<sequence>MLVAIACPVAAESRAAWRQQGARQAEQRDWYAQNFGSIDALRQAVDEPGLRRIRDEKGPANAVREVKRRLPRLPLDVAVTLVKEL</sequence>
<protein>
    <submittedName>
        <fullName evidence="1">Uncharacterized protein</fullName>
    </submittedName>
</protein>
<evidence type="ECO:0000313" key="1">
    <source>
        <dbReference type="EMBL" id="WTW70820.1"/>
    </source>
</evidence>
<accession>A0AAU2VVE2</accession>
<reference evidence="1" key="1">
    <citation type="submission" date="2022-10" db="EMBL/GenBank/DDBJ databases">
        <title>The complete genomes of actinobacterial strains from the NBC collection.</title>
        <authorList>
            <person name="Joergensen T.S."/>
            <person name="Alvarez Arevalo M."/>
            <person name="Sterndorff E.B."/>
            <person name="Faurdal D."/>
            <person name="Vuksanovic O."/>
            <person name="Mourched A.-S."/>
            <person name="Charusanti P."/>
            <person name="Shaw S."/>
            <person name="Blin K."/>
            <person name="Weber T."/>
        </authorList>
    </citation>
    <scope>NUCLEOTIDE SEQUENCE</scope>
    <source>
        <strain evidence="1">NBC_00008</strain>
    </source>
</reference>